<dbReference type="EMBL" id="CAJVQC010165116">
    <property type="protein sequence ID" value="CAG8849363.1"/>
    <property type="molecule type" value="Genomic_DNA"/>
</dbReference>
<comment type="caution">
    <text evidence="1">The sequence shown here is derived from an EMBL/GenBank/DDBJ whole genome shotgun (WGS) entry which is preliminary data.</text>
</comment>
<gene>
    <name evidence="1" type="ORF">RPERSI_LOCUS35554</name>
</gene>
<reference evidence="1" key="1">
    <citation type="submission" date="2021-06" db="EMBL/GenBank/DDBJ databases">
        <authorList>
            <person name="Kallberg Y."/>
            <person name="Tangrot J."/>
            <person name="Rosling A."/>
        </authorList>
    </citation>
    <scope>NUCLEOTIDE SEQUENCE</scope>
    <source>
        <strain evidence="1">MA461A</strain>
    </source>
</reference>
<protein>
    <submittedName>
        <fullName evidence="1">17906_t:CDS:1</fullName>
    </submittedName>
</protein>
<evidence type="ECO:0000313" key="1">
    <source>
        <dbReference type="EMBL" id="CAG8849363.1"/>
    </source>
</evidence>
<proteinExistence type="predicted"/>
<organism evidence="1 2">
    <name type="scientific">Racocetra persica</name>
    <dbReference type="NCBI Taxonomy" id="160502"/>
    <lineage>
        <taxon>Eukaryota</taxon>
        <taxon>Fungi</taxon>
        <taxon>Fungi incertae sedis</taxon>
        <taxon>Mucoromycota</taxon>
        <taxon>Glomeromycotina</taxon>
        <taxon>Glomeromycetes</taxon>
        <taxon>Diversisporales</taxon>
        <taxon>Gigasporaceae</taxon>
        <taxon>Racocetra</taxon>
    </lineage>
</organism>
<keyword evidence="2" id="KW-1185">Reference proteome</keyword>
<feature type="non-terminal residue" evidence="1">
    <location>
        <position position="100"/>
    </location>
</feature>
<name>A0ACA9SYX0_9GLOM</name>
<feature type="non-terminal residue" evidence="1">
    <location>
        <position position="1"/>
    </location>
</feature>
<dbReference type="Proteomes" id="UP000789920">
    <property type="component" value="Unassembled WGS sequence"/>
</dbReference>
<sequence>DAAGCFSDEIIPVEVKTKKGPALFSRDEHPRPQTTIQILSKLSFVFVKDTGVVIACNASGISDAAGAIIVASEDAVKEYRKVPLARIVSYSVTGVESTIM</sequence>
<accession>A0ACA9SYX0</accession>
<evidence type="ECO:0000313" key="2">
    <source>
        <dbReference type="Proteomes" id="UP000789920"/>
    </source>
</evidence>